<dbReference type="Proteomes" id="UP001060414">
    <property type="component" value="Chromosome"/>
</dbReference>
<keyword evidence="2" id="KW-1185">Reference proteome</keyword>
<sequence>MTVAELKQAVLALSREDKQQLLLETLPEISQEVMQDRAFLMQLLPVFMNLVKDSGVDLQQLMQFAMMMNGGRPQS</sequence>
<dbReference type="RefSeq" id="WP_260748155.1">
    <property type="nucleotide sequence ID" value="NZ_CP092109.1"/>
</dbReference>
<dbReference type="EMBL" id="CP092109">
    <property type="protein sequence ID" value="UWZ79804.1"/>
    <property type="molecule type" value="Genomic_DNA"/>
</dbReference>
<proteinExistence type="predicted"/>
<protein>
    <submittedName>
        <fullName evidence="1">Uncharacterized protein</fullName>
    </submittedName>
</protein>
<organism evidence="1 2">
    <name type="scientific">Geoalkalibacter halelectricus</name>
    <dbReference type="NCBI Taxonomy" id="2847045"/>
    <lineage>
        <taxon>Bacteria</taxon>
        <taxon>Pseudomonadati</taxon>
        <taxon>Thermodesulfobacteriota</taxon>
        <taxon>Desulfuromonadia</taxon>
        <taxon>Desulfuromonadales</taxon>
        <taxon>Geoalkalibacteraceae</taxon>
        <taxon>Geoalkalibacter</taxon>
    </lineage>
</organism>
<accession>A0ABY5ZQ20</accession>
<evidence type="ECO:0000313" key="1">
    <source>
        <dbReference type="EMBL" id="UWZ79804.1"/>
    </source>
</evidence>
<evidence type="ECO:0000313" key="2">
    <source>
        <dbReference type="Proteomes" id="UP001060414"/>
    </source>
</evidence>
<reference evidence="1" key="1">
    <citation type="journal article" date="2022" name="Environ. Microbiol.">
        <title>Geoalkalibacter halelectricus SAP #1 sp. nov. possessing extracellular electron transfer and mineral#reducing capabilities from a haloalkaline environment.</title>
        <authorList>
            <person name="Yadav S."/>
            <person name="Singh R."/>
            <person name="Sundharam S.S."/>
            <person name="Chaudhary S."/>
            <person name="Krishnamurthi S."/>
            <person name="Patil S.A."/>
        </authorList>
    </citation>
    <scope>NUCLEOTIDE SEQUENCE</scope>
    <source>
        <strain evidence="1">SAP-1</strain>
    </source>
</reference>
<gene>
    <name evidence="1" type="ORF">L9S41_00045</name>
</gene>
<name>A0ABY5ZQ20_9BACT</name>